<dbReference type="EMBL" id="JBITGY010000001">
    <property type="protein sequence ID" value="MFI6495962.1"/>
    <property type="molecule type" value="Genomic_DNA"/>
</dbReference>
<gene>
    <name evidence="1" type="ORF">ACIBG2_01175</name>
</gene>
<name>A0ABW7YJS8_9ACTN</name>
<organism evidence="1 2">
    <name type="scientific">Nonomuraea typhae</name>
    <dbReference type="NCBI Taxonomy" id="2603600"/>
    <lineage>
        <taxon>Bacteria</taxon>
        <taxon>Bacillati</taxon>
        <taxon>Actinomycetota</taxon>
        <taxon>Actinomycetes</taxon>
        <taxon>Streptosporangiales</taxon>
        <taxon>Streptosporangiaceae</taxon>
        <taxon>Nonomuraea</taxon>
    </lineage>
</organism>
<evidence type="ECO:0000313" key="1">
    <source>
        <dbReference type="EMBL" id="MFI6495962.1"/>
    </source>
</evidence>
<reference evidence="1 2" key="1">
    <citation type="submission" date="2024-10" db="EMBL/GenBank/DDBJ databases">
        <title>The Natural Products Discovery Center: Release of the First 8490 Sequenced Strains for Exploring Actinobacteria Biosynthetic Diversity.</title>
        <authorList>
            <person name="Kalkreuter E."/>
            <person name="Kautsar S.A."/>
            <person name="Yang D."/>
            <person name="Bader C.D."/>
            <person name="Teijaro C.N."/>
            <person name="Fluegel L."/>
            <person name="Davis C.M."/>
            <person name="Simpson J.R."/>
            <person name="Lauterbach L."/>
            <person name="Steele A.D."/>
            <person name="Gui C."/>
            <person name="Meng S."/>
            <person name="Li G."/>
            <person name="Viehrig K."/>
            <person name="Ye F."/>
            <person name="Su P."/>
            <person name="Kiefer A.F."/>
            <person name="Nichols A."/>
            <person name="Cepeda A.J."/>
            <person name="Yan W."/>
            <person name="Fan B."/>
            <person name="Jiang Y."/>
            <person name="Adhikari A."/>
            <person name="Zheng C.-J."/>
            <person name="Schuster L."/>
            <person name="Cowan T.M."/>
            <person name="Smanski M.J."/>
            <person name="Chevrette M.G."/>
            <person name="De Carvalho L.P.S."/>
            <person name="Shen B."/>
        </authorList>
    </citation>
    <scope>NUCLEOTIDE SEQUENCE [LARGE SCALE GENOMIC DNA]</scope>
    <source>
        <strain evidence="1 2">NPDC050545</strain>
    </source>
</reference>
<proteinExistence type="predicted"/>
<comment type="caution">
    <text evidence="1">The sequence shown here is derived from an EMBL/GenBank/DDBJ whole genome shotgun (WGS) entry which is preliminary data.</text>
</comment>
<protein>
    <submittedName>
        <fullName evidence="1">Uncharacterized protein</fullName>
    </submittedName>
</protein>
<sequence>MRKDEIQTDVWYAVDGAAKAPRCIRALDLKQRVTPTRRTAGTGPVFKTVEYDRHGAGYAVVVVADGDPEVRVLAQELTLDDFLTTHTLAVRPGVTFDIVRDFRKFAGPYDSVIAQRDFEAKEAARRKEARQAEASISERLFGSIEKQLERAGVTVNPAKTAATFGPQVVFGGSIELGDLAKVAELAEIGAAALKLYDAADMSDDGVPTFADAGEQAYTLWYKINKILPAF</sequence>
<accession>A0ABW7YJS8</accession>
<keyword evidence="2" id="KW-1185">Reference proteome</keyword>
<dbReference type="Proteomes" id="UP001612741">
    <property type="component" value="Unassembled WGS sequence"/>
</dbReference>
<dbReference type="RefSeq" id="WP_397077789.1">
    <property type="nucleotide sequence ID" value="NZ_JBITGY010000001.1"/>
</dbReference>
<evidence type="ECO:0000313" key="2">
    <source>
        <dbReference type="Proteomes" id="UP001612741"/>
    </source>
</evidence>